<dbReference type="SMART" id="SM00052">
    <property type="entry name" value="EAL"/>
    <property type="match status" value="1"/>
</dbReference>
<dbReference type="Proteomes" id="UP001164472">
    <property type="component" value="Chromosome"/>
</dbReference>
<dbReference type="PROSITE" id="PS50883">
    <property type="entry name" value="EAL"/>
    <property type="match status" value="1"/>
</dbReference>
<name>A0A9E8KPI7_9ALTE</name>
<feature type="modified residue" description="4-aspartylphosphate" evidence="1">
    <location>
        <position position="88"/>
    </location>
</feature>
<dbReference type="Pfam" id="PF00563">
    <property type="entry name" value="EAL"/>
    <property type="match status" value="1"/>
</dbReference>
<dbReference type="InterPro" id="IPR001789">
    <property type="entry name" value="Sig_transdc_resp-reg_receiver"/>
</dbReference>
<proteinExistence type="predicted"/>
<evidence type="ECO:0000256" key="1">
    <source>
        <dbReference type="PROSITE-ProRule" id="PRU00169"/>
    </source>
</evidence>
<dbReference type="SMART" id="SM00267">
    <property type="entry name" value="GGDEF"/>
    <property type="match status" value="1"/>
</dbReference>
<organism evidence="5 6">
    <name type="scientific">Alkalimarinus sediminis</name>
    <dbReference type="NCBI Taxonomy" id="1632866"/>
    <lineage>
        <taxon>Bacteria</taxon>
        <taxon>Pseudomonadati</taxon>
        <taxon>Pseudomonadota</taxon>
        <taxon>Gammaproteobacteria</taxon>
        <taxon>Alteromonadales</taxon>
        <taxon>Alteromonadaceae</taxon>
        <taxon>Alkalimarinus</taxon>
    </lineage>
</organism>
<feature type="domain" description="EAL" evidence="3">
    <location>
        <begin position="487"/>
        <end position="741"/>
    </location>
</feature>
<dbReference type="PROSITE" id="PS50887">
    <property type="entry name" value="GGDEF"/>
    <property type="match status" value="1"/>
</dbReference>
<sequence>MPERPEHDDVLTFLEEDVDTVAASVPHKPDPWRVLSVDDDDDVHVTTQLALDRVEILGKPVELLKAYSAQEALEVLATEKGIAVVLLDVVMEDDHAGLDIVDKIRNELGLVDLRIVLRTGQPGYAPELEAIRDYDINDYRNKSELTHTKLYTTLTSVIRSYSQIRALEASRKGLELITQSSGELINSKGFDEFSLGIIKQLSELLGLADDGIVCTRVNNQADAGHRYTVVAASGRYQLAVNKQLNELEDPNAKCALEQCIEKKHNLLLDNATVLYFSGRSGCDLIAFLDQTRKLDDTEKRLLDVFCSNISVCLNNVLMLSKLHHYAYFDSLLDIPNRLAFVNSVDEYKANIAAASVVLVDVDQFSAINDTIGISNGDFLLGAVAQRLKDEFSGSYIARVSGDVFGLVGDREALSPEKVREVFYLPFDMAGQDQLISVTLGLYDLDDKTESGQEALKKANIALKKAKESLRGGHCYFTKEMEQETETRFRLLHNLRKAFDGDRLFMMYQPQVSVADGRPVGVEALLRWRTEDGAMIPPDRFIPLAESSGLIIHLGEWVMRTAMLQLRRLQTQTTFNLRMGINVSMAQFRHPEFLGVLDRAIAETGVDPSNIELEVTESIAMIDRLAVSRTLSSIAERGVKIAIDDFGTGFSSLSYLERLEVDRLKIDKSFVDKLQGDTADPRLSEMIVNLAKDLDLEVIAEGVETDEQLEWLKKINCDEAQGYFFARPLEETWLIEWLREQEQRLL</sequence>
<dbReference type="SUPFAM" id="SSF52172">
    <property type="entry name" value="CheY-like"/>
    <property type="match status" value="1"/>
</dbReference>
<gene>
    <name evidence="5" type="ORF">NNL22_17430</name>
</gene>
<dbReference type="SUPFAM" id="SSF55073">
    <property type="entry name" value="Nucleotide cyclase"/>
    <property type="match status" value="1"/>
</dbReference>
<dbReference type="Pfam" id="PF11849">
    <property type="entry name" value="DUF3369"/>
    <property type="match status" value="1"/>
</dbReference>
<dbReference type="CDD" id="cd01948">
    <property type="entry name" value="EAL"/>
    <property type="match status" value="1"/>
</dbReference>
<dbReference type="PROSITE" id="PS50110">
    <property type="entry name" value="RESPONSE_REGULATORY"/>
    <property type="match status" value="1"/>
</dbReference>
<dbReference type="Gene3D" id="3.30.70.270">
    <property type="match status" value="1"/>
</dbReference>
<evidence type="ECO:0000313" key="5">
    <source>
        <dbReference type="EMBL" id="UZW74779.1"/>
    </source>
</evidence>
<dbReference type="InterPro" id="IPR035919">
    <property type="entry name" value="EAL_sf"/>
</dbReference>
<dbReference type="InterPro" id="IPR050706">
    <property type="entry name" value="Cyclic-di-GMP_PDE-like"/>
</dbReference>
<keyword evidence="1" id="KW-0597">Phosphoprotein</keyword>
<feature type="domain" description="GGDEF" evidence="4">
    <location>
        <begin position="352"/>
        <end position="480"/>
    </location>
</feature>
<dbReference type="SUPFAM" id="SSF141868">
    <property type="entry name" value="EAL domain-like"/>
    <property type="match status" value="1"/>
</dbReference>
<dbReference type="NCBIfam" id="TIGR00254">
    <property type="entry name" value="GGDEF"/>
    <property type="match status" value="1"/>
</dbReference>
<dbReference type="InterPro" id="IPR029787">
    <property type="entry name" value="Nucleotide_cyclase"/>
</dbReference>
<evidence type="ECO:0000259" key="3">
    <source>
        <dbReference type="PROSITE" id="PS50883"/>
    </source>
</evidence>
<dbReference type="GO" id="GO:0000160">
    <property type="term" value="P:phosphorelay signal transduction system"/>
    <property type="evidence" value="ECO:0007669"/>
    <property type="project" value="InterPro"/>
</dbReference>
<dbReference type="PANTHER" id="PTHR33121">
    <property type="entry name" value="CYCLIC DI-GMP PHOSPHODIESTERASE PDEF"/>
    <property type="match status" value="1"/>
</dbReference>
<dbReference type="CDD" id="cd01949">
    <property type="entry name" value="GGDEF"/>
    <property type="match status" value="1"/>
</dbReference>
<evidence type="ECO:0000259" key="4">
    <source>
        <dbReference type="PROSITE" id="PS50887"/>
    </source>
</evidence>
<dbReference type="RefSeq" id="WP_251810206.1">
    <property type="nucleotide sequence ID" value="NZ_CP101527.1"/>
</dbReference>
<dbReference type="InterPro" id="IPR011006">
    <property type="entry name" value="CheY-like_superfamily"/>
</dbReference>
<dbReference type="InterPro" id="IPR043128">
    <property type="entry name" value="Rev_trsase/Diguanyl_cyclase"/>
</dbReference>
<dbReference type="PANTHER" id="PTHR33121:SF70">
    <property type="entry name" value="SIGNALING PROTEIN YKOW"/>
    <property type="match status" value="1"/>
</dbReference>
<reference evidence="5" key="1">
    <citation type="submission" date="2022-07" db="EMBL/GenBank/DDBJ databases">
        <title>Alkalimarinus sp. nov., isolated from gut of a Alitta virens.</title>
        <authorList>
            <person name="Yang A.I."/>
            <person name="Shin N.-R."/>
        </authorList>
    </citation>
    <scope>NUCLEOTIDE SEQUENCE</scope>
    <source>
        <strain evidence="5">FA028</strain>
    </source>
</reference>
<evidence type="ECO:0000313" key="6">
    <source>
        <dbReference type="Proteomes" id="UP001164472"/>
    </source>
</evidence>
<dbReference type="InterPro" id="IPR001633">
    <property type="entry name" value="EAL_dom"/>
</dbReference>
<dbReference type="InterPro" id="IPR021800">
    <property type="entry name" value="DUF3369"/>
</dbReference>
<dbReference type="EMBL" id="CP101527">
    <property type="protein sequence ID" value="UZW74779.1"/>
    <property type="molecule type" value="Genomic_DNA"/>
</dbReference>
<dbReference type="InterPro" id="IPR000160">
    <property type="entry name" value="GGDEF_dom"/>
</dbReference>
<evidence type="ECO:0000259" key="2">
    <source>
        <dbReference type="PROSITE" id="PS50110"/>
    </source>
</evidence>
<keyword evidence="6" id="KW-1185">Reference proteome</keyword>
<protein>
    <submittedName>
        <fullName evidence="5">EAL domain-containing protein</fullName>
    </submittedName>
</protein>
<dbReference type="Gene3D" id="3.20.20.450">
    <property type="entry name" value="EAL domain"/>
    <property type="match status" value="1"/>
</dbReference>
<dbReference type="KEGG" id="asem:NNL22_17430"/>
<dbReference type="GO" id="GO:0071111">
    <property type="term" value="F:cyclic-guanylate-specific phosphodiesterase activity"/>
    <property type="evidence" value="ECO:0007669"/>
    <property type="project" value="InterPro"/>
</dbReference>
<accession>A0A9E8KPI7</accession>
<dbReference type="Pfam" id="PF00990">
    <property type="entry name" value="GGDEF"/>
    <property type="match status" value="1"/>
</dbReference>
<feature type="domain" description="Response regulatory" evidence="2">
    <location>
        <begin position="33"/>
        <end position="157"/>
    </location>
</feature>
<dbReference type="Gene3D" id="3.40.50.2300">
    <property type="match status" value="1"/>
</dbReference>
<dbReference type="AlphaFoldDB" id="A0A9E8KPI7"/>